<gene>
    <name evidence="2" type="ORF">CH063_03230</name>
</gene>
<dbReference type="AlphaFoldDB" id="H1VV20"/>
<sequence length="91" mass="10018">MSNASTTAKPPTHIAFKQPMPTRKHDALDVRCPRHCKQGSTNTGSYHGKIEKQKGKATLVSVVAVACLLHRRSRELSPKLTFAMMPYRASG</sequence>
<accession>H1VV20</accession>
<evidence type="ECO:0000313" key="3">
    <source>
        <dbReference type="Proteomes" id="UP000007174"/>
    </source>
</evidence>
<name>H1VV20_COLHI</name>
<dbReference type="HOGENOM" id="CLU_2426908_0_0_1"/>
<dbReference type="EMBL" id="CACQ02006601">
    <property type="protein sequence ID" value="CCF44079.1"/>
    <property type="molecule type" value="Genomic_DNA"/>
</dbReference>
<organism evidence="2 3">
    <name type="scientific">Colletotrichum higginsianum (strain IMI 349063)</name>
    <name type="common">Crucifer anthracnose fungus</name>
    <dbReference type="NCBI Taxonomy" id="759273"/>
    <lineage>
        <taxon>Eukaryota</taxon>
        <taxon>Fungi</taxon>
        <taxon>Dikarya</taxon>
        <taxon>Ascomycota</taxon>
        <taxon>Pezizomycotina</taxon>
        <taxon>Sordariomycetes</taxon>
        <taxon>Hypocreomycetidae</taxon>
        <taxon>Glomerellales</taxon>
        <taxon>Glomerellaceae</taxon>
        <taxon>Colletotrichum</taxon>
        <taxon>Colletotrichum destructivum species complex</taxon>
    </lineage>
</organism>
<reference evidence="3" key="1">
    <citation type="journal article" date="2012" name="Nat. Genet.">
        <title>Lifestyle transitions in plant pathogenic Colletotrichum fungi deciphered by genome and transcriptome analyses.</title>
        <authorList>
            <person name="O'Connell R.J."/>
            <person name="Thon M.R."/>
            <person name="Hacquard S."/>
            <person name="Amyotte S.G."/>
            <person name="Kleemann J."/>
            <person name="Torres M.F."/>
            <person name="Damm U."/>
            <person name="Buiate E.A."/>
            <person name="Epstein L."/>
            <person name="Alkan N."/>
            <person name="Altmueller J."/>
            <person name="Alvarado-Balderrama L."/>
            <person name="Bauser C.A."/>
            <person name="Becker C."/>
            <person name="Birren B.W."/>
            <person name="Chen Z."/>
            <person name="Choi J."/>
            <person name="Crouch J.A."/>
            <person name="Duvick J.P."/>
            <person name="Farman M.A."/>
            <person name="Gan P."/>
            <person name="Heiman D."/>
            <person name="Henrissat B."/>
            <person name="Howard R.J."/>
            <person name="Kabbage M."/>
            <person name="Koch C."/>
            <person name="Kracher B."/>
            <person name="Kubo Y."/>
            <person name="Law A.D."/>
            <person name="Lebrun M.-H."/>
            <person name="Lee Y.-H."/>
            <person name="Miyara I."/>
            <person name="Moore N."/>
            <person name="Neumann U."/>
            <person name="Nordstroem K."/>
            <person name="Panaccione D.G."/>
            <person name="Panstruga R."/>
            <person name="Place M."/>
            <person name="Proctor R.H."/>
            <person name="Prusky D."/>
            <person name="Rech G."/>
            <person name="Reinhardt R."/>
            <person name="Rollins J.A."/>
            <person name="Rounsley S."/>
            <person name="Schardl C.L."/>
            <person name="Schwartz D.C."/>
            <person name="Shenoy N."/>
            <person name="Shirasu K."/>
            <person name="Sikhakolli U.R."/>
            <person name="Stueber K."/>
            <person name="Sukno S.A."/>
            <person name="Sweigard J.A."/>
            <person name="Takano Y."/>
            <person name="Takahara H."/>
            <person name="Trail F."/>
            <person name="van der Does H.C."/>
            <person name="Voll L.M."/>
            <person name="Will I."/>
            <person name="Young S."/>
            <person name="Zeng Q."/>
            <person name="Zhang J."/>
            <person name="Zhou S."/>
            <person name="Dickman M.B."/>
            <person name="Schulze-Lefert P."/>
            <person name="Ver Loren van Themaat E."/>
            <person name="Ma L.-J."/>
            <person name="Vaillancourt L.J."/>
        </authorList>
    </citation>
    <scope>NUCLEOTIDE SEQUENCE [LARGE SCALE GENOMIC DNA]</scope>
    <source>
        <strain evidence="3">IMI 349063</strain>
    </source>
</reference>
<protein>
    <submittedName>
        <fullName evidence="2">Uncharacterized protein</fullName>
    </submittedName>
</protein>
<feature type="region of interest" description="Disordered" evidence="1">
    <location>
        <begin position="1"/>
        <end position="26"/>
    </location>
</feature>
<evidence type="ECO:0000256" key="1">
    <source>
        <dbReference type="SAM" id="MobiDB-lite"/>
    </source>
</evidence>
<proteinExistence type="predicted"/>
<dbReference type="Proteomes" id="UP000007174">
    <property type="component" value="Unassembled WGS sequence"/>
</dbReference>
<evidence type="ECO:0000313" key="2">
    <source>
        <dbReference type="EMBL" id="CCF44079.1"/>
    </source>
</evidence>